<dbReference type="AlphaFoldDB" id="A0A0E9QAX1"/>
<protein>
    <submittedName>
        <fullName evidence="1">Uncharacterized protein</fullName>
    </submittedName>
</protein>
<organism evidence="1">
    <name type="scientific">Anguilla anguilla</name>
    <name type="common">European freshwater eel</name>
    <name type="synonym">Muraena anguilla</name>
    <dbReference type="NCBI Taxonomy" id="7936"/>
    <lineage>
        <taxon>Eukaryota</taxon>
        <taxon>Metazoa</taxon>
        <taxon>Chordata</taxon>
        <taxon>Craniata</taxon>
        <taxon>Vertebrata</taxon>
        <taxon>Euteleostomi</taxon>
        <taxon>Actinopterygii</taxon>
        <taxon>Neopterygii</taxon>
        <taxon>Teleostei</taxon>
        <taxon>Anguilliformes</taxon>
        <taxon>Anguillidae</taxon>
        <taxon>Anguilla</taxon>
    </lineage>
</organism>
<reference evidence="1" key="2">
    <citation type="journal article" date="2015" name="Fish Shellfish Immunol.">
        <title>Early steps in the European eel (Anguilla anguilla)-Vibrio vulnificus interaction in the gills: Role of the RtxA13 toxin.</title>
        <authorList>
            <person name="Callol A."/>
            <person name="Pajuelo D."/>
            <person name="Ebbesson L."/>
            <person name="Teles M."/>
            <person name="MacKenzie S."/>
            <person name="Amaro C."/>
        </authorList>
    </citation>
    <scope>NUCLEOTIDE SEQUENCE</scope>
</reference>
<dbReference type="EMBL" id="GBXM01094673">
    <property type="protein sequence ID" value="JAH13904.1"/>
    <property type="molecule type" value="Transcribed_RNA"/>
</dbReference>
<reference evidence="1" key="1">
    <citation type="submission" date="2014-11" db="EMBL/GenBank/DDBJ databases">
        <authorList>
            <person name="Amaro Gonzalez C."/>
        </authorList>
    </citation>
    <scope>NUCLEOTIDE SEQUENCE</scope>
</reference>
<sequence length="25" mass="3133">MHSMAQKRNITPAFRFQEFAWMFQE</sequence>
<evidence type="ECO:0000313" key="1">
    <source>
        <dbReference type="EMBL" id="JAH13904.1"/>
    </source>
</evidence>
<proteinExistence type="predicted"/>
<name>A0A0E9QAX1_ANGAN</name>
<accession>A0A0E9QAX1</accession>